<keyword evidence="2" id="KW-0378">Hydrolase</keyword>
<dbReference type="InterPro" id="IPR051132">
    <property type="entry name" value="3-5_Exonuclease_domain"/>
</dbReference>
<evidence type="ECO:0000259" key="3">
    <source>
        <dbReference type="Pfam" id="PF01612"/>
    </source>
</evidence>
<protein>
    <recommendedName>
        <fullName evidence="3">3'-5' exonuclease domain-containing protein</fullName>
    </recommendedName>
</protein>
<proteinExistence type="predicted"/>
<dbReference type="GO" id="GO:0008408">
    <property type="term" value="F:3'-5' exonuclease activity"/>
    <property type="evidence" value="ECO:0007669"/>
    <property type="project" value="InterPro"/>
</dbReference>
<reference evidence="4" key="1">
    <citation type="journal article" date="2023" name="Plant J.">
        <title>Genome sequences and population genomics provide insights into the demographic history, inbreeding, and mutation load of two 'living fossil' tree species of Dipteronia.</title>
        <authorList>
            <person name="Feng Y."/>
            <person name="Comes H.P."/>
            <person name="Chen J."/>
            <person name="Zhu S."/>
            <person name="Lu R."/>
            <person name="Zhang X."/>
            <person name="Li P."/>
            <person name="Qiu J."/>
            <person name="Olsen K.M."/>
            <person name="Qiu Y."/>
        </authorList>
    </citation>
    <scope>NUCLEOTIDE SEQUENCE</scope>
    <source>
        <strain evidence="4">NBL</strain>
    </source>
</reference>
<dbReference type="EMBL" id="JANJYJ010000007">
    <property type="protein sequence ID" value="KAK3197804.1"/>
    <property type="molecule type" value="Genomic_DNA"/>
</dbReference>
<dbReference type="GO" id="GO:0003676">
    <property type="term" value="F:nucleic acid binding"/>
    <property type="evidence" value="ECO:0007669"/>
    <property type="project" value="InterPro"/>
</dbReference>
<evidence type="ECO:0000313" key="5">
    <source>
        <dbReference type="Proteomes" id="UP001281410"/>
    </source>
</evidence>
<dbReference type="GO" id="GO:0005737">
    <property type="term" value="C:cytoplasm"/>
    <property type="evidence" value="ECO:0007669"/>
    <property type="project" value="TreeGrafter"/>
</dbReference>
<dbReference type="GO" id="GO:0005634">
    <property type="term" value="C:nucleus"/>
    <property type="evidence" value="ECO:0007669"/>
    <property type="project" value="TreeGrafter"/>
</dbReference>
<dbReference type="PANTHER" id="PTHR13620">
    <property type="entry name" value="3-5 EXONUCLEASE"/>
    <property type="match status" value="1"/>
</dbReference>
<dbReference type="GO" id="GO:0006139">
    <property type="term" value="P:nucleobase-containing compound metabolic process"/>
    <property type="evidence" value="ECO:0007669"/>
    <property type="project" value="InterPro"/>
</dbReference>
<gene>
    <name evidence="4" type="ORF">Dsin_021219</name>
</gene>
<dbReference type="Pfam" id="PF01612">
    <property type="entry name" value="DNA_pol_A_exo1"/>
    <property type="match status" value="1"/>
</dbReference>
<feature type="domain" description="3'-5' exonuclease" evidence="3">
    <location>
        <begin position="50"/>
        <end position="203"/>
    </location>
</feature>
<sequence>MENLREHQFLMADGTVVTTEMFRTDLDYDSMRSSECRLVLLLKRILEQGDMVVGFETEWTSFIGSTEQVFLIKLCTQFGCLLIKLESNGSSNYHPLLKKFFANKDLVFAGVHIKKDVEKLEAYGYEIRNAVELSEMAAELYERPCLRAYGVKDLVTAVLSRHLHTIPYQVDFQSGAETTLTKEKMEHATAVTYAIYKTAKILLNL</sequence>
<dbReference type="Proteomes" id="UP001281410">
    <property type="component" value="Unassembled WGS sequence"/>
</dbReference>
<keyword evidence="1" id="KW-0540">Nuclease</keyword>
<dbReference type="InterPro" id="IPR002562">
    <property type="entry name" value="3'-5'_exonuclease_dom"/>
</dbReference>
<organism evidence="4 5">
    <name type="scientific">Dipteronia sinensis</name>
    <dbReference type="NCBI Taxonomy" id="43782"/>
    <lineage>
        <taxon>Eukaryota</taxon>
        <taxon>Viridiplantae</taxon>
        <taxon>Streptophyta</taxon>
        <taxon>Embryophyta</taxon>
        <taxon>Tracheophyta</taxon>
        <taxon>Spermatophyta</taxon>
        <taxon>Magnoliopsida</taxon>
        <taxon>eudicotyledons</taxon>
        <taxon>Gunneridae</taxon>
        <taxon>Pentapetalae</taxon>
        <taxon>rosids</taxon>
        <taxon>malvids</taxon>
        <taxon>Sapindales</taxon>
        <taxon>Sapindaceae</taxon>
        <taxon>Hippocastanoideae</taxon>
        <taxon>Acereae</taxon>
        <taxon>Dipteronia</taxon>
    </lineage>
</organism>
<comment type="caution">
    <text evidence="4">The sequence shown here is derived from an EMBL/GenBank/DDBJ whole genome shotgun (WGS) entry which is preliminary data.</text>
</comment>
<keyword evidence="5" id="KW-1185">Reference proteome</keyword>
<dbReference type="Gene3D" id="3.30.420.10">
    <property type="entry name" value="Ribonuclease H-like superfamily/Ribonuclease H"/>
    <property type="match status" value="1"/>
</dbReference>
<evidence type="ECO:0000256" key="1">
    <source>
        <dbReference type="ARBA" id="ARBA00022722"/>
    </source>
</evidence>
<evidence type="ECO:0000256" key="2">
    <source>
        <dbReference type="ARBA" id="ARBA00022801"/>
    </source>
</evidence>
<dbReference type="SUPFAM" id="SSF53098">
    <property type="entry name" value="Ribonuclease H-like"/>
    <property type="match status" value="1"/>
</dbReference>
<name>A0AAD9ZZS5_9ROSI</name>
<evidence type="ECO:0000313" key="4">
    <source>
        <dbReference type="EMBL" id="KAK3197804.1"/>
    </source>
</evidence>
<dbReference type="PANTHER" id="PTHR13620:SF102">
    <property type="entry name" value="PROTEIN RISC-INTERACTING CLEARING 3'-5' EXORIBONUCLEASE 2"/>
    <property type="match status" value="1"/>
</dbReference>
<accession>A0AAD9ZZS5</accession>
<dbReference type="AlphaFoldDB" id="A0AAD9ZZS5"/>
<dbReference type="InterPro" id="IPR036397">
    <property type="entry name" value="RNaseH_sf"/>
</dbReference>
<dbReference type="InterPro" id="IPR012337">
    <property type="entry name" value="RNaseH-like_sf"/>
</dbReference>